<comment type="caution">
    <text evidence="4">The sequence shown here is derived from an EMBL/GenBank/DDBJ whole genome shotgun (WGS) entry which is preliminary data.</text>
</comment>
<gene>
    <name evidence="4" type="ORF">NEE01_10330</name>
</gene>
<reference evidence="4" key="1">
    <citation type="submission" date="2022-06" db="EMBL/GenBank/DDBJ databases">
        <title>Sphingomonas sp. nov. isolated from rhizosphere soil of tomato.</title>
        <authorList>
            <person name="Dong H."/>
            <person name="Gao R."/>
        </authorList>
    </citation>
    <scope>NUCLEOTIDE SEQUENCE</scope>
    <source>
        <strain evidence="4">MMSM24</strain>
    </source>
</reference>
<feature type="region of interest" description="Disordered" evidence="2">
    <location>
        <begin position="1"/>
        <end position="27"/>
    </location>
</feature>
<dbReference type="PANTHER" id="PTHR43861">
    <property type="entry name" value="TRANS-ACONITATE 2-METHYLTRANSFERASE-RELATED"/>
    <property type="match status" value="1"/>
</dbReference>
<dbReference type="Pfam" id="PF13649">
    <property type="entry name" value="Methyltransf_25"/>
    <property type="match status" value="1"/>
</dbReference>
<dbReference type="Gene3D" id="3.40.50.150">
    <property type="entry name" value="Vaccinia Virus protein VP39"/>
    <property type="match status" value="1"/>
</dbReference>
<feature type="domain" description="Methyltransferase" evidence="3">
    <location>
        <begin position="65"/>
        <end position="161"/>
    </location>
</feature>
<evidence type="ECO:0000256" key="1">
    <source>
        <dbReference type="ARBA" id="ARBA00022679"/>
    </source>
</evidence>
<dbReference type="Proteomes" id="UP001165565">
    <property type="component" value="Unassembled WGS sequence"/>
</dbReference>
<dbReference type="InterPro" id="IPR029063">
    <property type="entry name" value="SAM-dependent_MTases_sf"/>
</dbReference>
<dbReference type="CDD" id="cd02440">
    <property type="entry name" value="AdoMet_MTases"/>
    <property type="match status" value="1"/>
</dbReference>
<proteinExistence type="predicted"/>
<keyword evidence="5" id="KW-1185">Reference proteome</keyword>
<keyword evidence="1" id="KW-0808">Transferase</keyword>
<dbReference type="SUPFAM" id="SSF53335">
    <property type="entry name" value="S-adenosyl-L-methionine-dependent methyltransferases"/>
    <property type="match status" value="1"/>
</dbReference>
<evidence type="ECO:0000313" key="4">
    <source>
        <dbReference type="EMBL" id="MCW6535183.1"/>
    </source>
</evidence>
<evidence type="ECO:0000259" key="3">
    <source>
        <dbReference type="Pfam" id="PF13649"/>
    </source>
</evidence>
<organism evidence="4 5">
    <name type="scientific">Sphingomonas lycopersici</name>
    <dbReference type="NCBI Taxonomy" id="2951807"/>
    <lineage>
        <taxon>Bacteria</taxon>
        <taxon>Pseudomonadati</taxon>
        <taxon>Pseudomonadota</taxon>
        <taxon>Alphaproteobacteria</taxon>
        <taxon>Sphingomonadales</taxon>
        <taxon>Sphingomonadaceae</taxon>
        <taxon>Sphingomonas</taxon>
    </lineage>
</organism>
<keyword evidence="4" id="KW-0489">Methyltransferase</keyword>
<protein>
    <submittedName>
        <fullName evidence="4">Methyltransferase domain-containing protein</fullName>
    </submittedName>
</protein>
<dbReference type="GO" id="GO:0032259">
    <property type="term" value="P:methylation"/>
    <property type="evidence" value="ECO:0007669"/>
    <property type="project" value="UniProtKB-KW"/>
</dbReference>
<dbReference type="RefSeq" id="WP_265269003.1">
    <property type="nucleotide sequence ID" value="NZ_JANFAV010000006.1"/>
</dbReference>
<dbReference type="GO" id="GO:0008168">
    <property type="term" value="F:methyltransferase activity"/>
    <property type="evidence" value="ECO:0007669"/>
    <property type="project" value="UniProtKB-KW"/>
</dbReference>
<dbReference type="AlphaFoldDB" id="A0AA41ZGB5"/>
<dbReference type="InterPro" id="IPR041698">
    <property type="entry name" value="Methyltransf_25"/>
</dbReference>
<accession>A0AA41ZGB5</accession>
<feature type="region of interest" description="Disordered" evidence="2">
    <location>
        <begin position="220"/>
        <end position="253"/>
    </location>
</feature>
<name>A0AA41ZGB5_9SPHN</name>
<evidence type="ECO:0000313" key="5">
    <source>
        <dbReference type="Proteomes" id="UP001165565"/>
    </source>
</evidence>
<dbReference type="EMBL" id="JANFAV010000006">
    <property type="protein sequence ID" value="MCW6535183.1"/>
    <property type="molecule type" value="Genomic_DNA"/>
</dbReference>
<sequence length="253" mass="27693">MLGGCDGSQPLIRHDDKGEPGPFPAADRPVAHIVSSRWSNEEARDRLNEATIVMDRAKIRPGMTVADIGAGEGYYTIRLAQRVGKDGRVLAEDIMPAVRDALAERVARERLDNVSVRLGVPADPKLPDASFDRIFMVHMYHEIEQPYEFLWRMRPSLRPEGLVVVVDANRLVVDHGTPPALLRCEFAAVGYQLVGMENMPSAGGYFATFKAVGPRPAPGAIKPCRLRPSQQPTGAQADNGAAPKHQMVDEPNP</sequence>
<evidence type="ECO:0000256" key="2">
    <source>
        <dbReference type="SAM" id="MobiDB-lite"/>
    </source>
</evidence>